<protein>
    <recommendedName>
        <fullName evidence="2">Riboflavin synthase</fullName>
        <ecNumber evidence="2">2.5.1.9</ecNumber>
    </recommendedName>
</protein>
<comment type="caution">
    <text evidence="5">The sequence shown here is derived from an EMBL/GenBank/DDBJ whole genome shotgun (WGS) entry which is preliminary data.</text>
</comment>
<dbReference type="InterPro" id="IPR023366">
    <property type="entry name" value="ATP_synth_asu-like_sf"/>
</dbReference>
<dbReference type="RefSeq" id="WP_283400955.1">
    <property type="nucleotide sequence ID" value="NZ_FXUB01000005.1"/>
</dbReference>
<dbReference type="PROSITE" id="PS51177">
    <property type="entry name" value="LUMAZINE_BIND"/>
    <property type="match status" value="2"/>
</dbReference>
<dbReference type="NCBIfam" id="NF009566">
    <property type="entry name" value="PRK13020.1"/>
    <property type="match status" value="1"/>
</dbReference>
<evidence type="ECO:0000259" key="4">
    <source>
        <dbReference type="PROSITE" id="PS51177"/>
    </source>
</evidence>
<dbReference type="PANTHER" id="PTHR21098:SF0">
    <property type="entry name" value="RIBOFLAVIN SYNTHASE"/>
    <property type="match status" value="1"/>
</dbReference>
<dbReference type="CDD" id="cd00402">
    <property type="entry name" value="Riboflavin_synthase_like"/>
    <property type="match status" value="1"/>
</dbReference>
<dbReference type="Pfam" id="PF00677">
    <property type="entry name" value="Lum_binding"/>
    <property type="match status" value="2"/>
</dbReference>
<dbReference type="NCBIfam" id="NF006767">
    <property type="entry name" value="PRK09289.1"/>
    <property type="match status" value="1"/>
</dbReference>
<name>A0ABY1NSR8_9BACT</name>
<evidence type="ECO:0000256" key="3">
    <source>
        <dbReference type="PROSITE-ProRule" id="PRU00524"/>
    </source>
</evidence>
<organism evidence="5 6">
    <name type="scientific">Desulfurobacterium pacificum</name>
    <dbReference type="NCBI Taxonomy" id="240166"/>
    <lineage>
        <taxon>Bacteria</taxon>
        <taxon>Pseudomonadati</taxon>
        <taxon>Aquificota</taxon>
        <taxon>Aquificia</taxon>
        <taxon>Desulfurobacteriales</taxon>
        <taxon>Desulfurobacteriaceae</taxon>
        <taxon>Desulfurobacterium</taxon>
    </lineage>
</organism>
<evidence type="ECO:0000313" key="6">
    <source>
        <dbReference type="Proteomes" id="UP001157911"/>
    </source>
</evidence>
<feature type="repeat" description="Lumazine-binding" evidence="3">
    <location>
        <begin position="1"/>
        <end position="94"/>
    </location>
</feature>
<feature type="domain" description="Lumazine-binding" evidence="4">
    <location>
        <begin position="1"/>
        <end position="94"/>
    </location>
</feature>
<dbReference type="Gene3D" id="2.40.30.20">
    <property type="match status" value="2"/>
</dbReference>
<reference evidence="5 6" key="1">
    <citation type="submission" date="2017-05" db="EMBL/GenBank/DDBJ databases">
        <authorList>
            <person name="Varghese N."/>
            <person name="Submissions S."/>
        </authorList>
    </citation>
    <scope>NUCLEOTIDE SEQUENCE [LARGE SCALE GENOMIC DNA]</scope>
    <source>
        <strain evidence="5 6">DSM 15522</strain>
    </source>
</reference>
<dbReference type="InterPro" id="IPR026017">
    <property type="entry name" value="Lumazine-bd_dom"/>
</dbReference>
<keyword evidence="1" id="KW-0677">Repeat</keyword>
<dbReference type="NCBIfam" id="TIGR00187">
    <property type="entry name" value="ribE"/>
    <property type="match status" value="1"/>
</dbReference>
<evidence type="ECO:0000256" key="2">
    <source>
        <dbReference type="NCBIfam" id="TIGR00187"/>
    </source>
</evidence>
<keyword evidence="6" id="KW-1185">Reference proteome</keyword>
<dbReference type="SUPFAM" id="SSF63380">
    <property type="entry name" value="Riboflavin synthase domain-like"/>
    <property type="match status" value="2"/>
</dbReference>
<accession>A0ABY1NSR8</accession>
<dbReference type="EC" id="2.5.1.9" evidence="2"/>
<proteinExistence type="predicted"/>
<dbReference type="InterPro" id="IPR017938">
    <property type="entry name" value="Riboflavin_synthase-like_b-brl"/>
</dbReference>
<dbReference type="PANTHER" id="PTHR21098">
    <property type="entry name" value="RIBOFLAVIN SYNTHASE ALPHA CHAIN"/>
    <property type="match status" value="1"/>
</dbReference>
<dbReference type="PIRSF" id="PIRSF000498">
    <property type="entry name" value="Riboflavin_syn_A"/>
    <property type="match status" value="1"/>
</dbReference>
<sequence length="196" mass="21629">MFTGLVEEVGKVKSIEKSGSLLKVECEKVIEDAREGDSIAVNGVCLTVIEIGKNFLSFDVSPETLRRSNLSKLKAGSAVNLERALKVGDRLGGHILQGHVDTVVRVVGIRREKGGFYRFTFELPYNFRTLVVEKGSIGIDGISLTVAEVKGNTFSVAVIPHTYENTNLKERKVGDRVNVEFDIIGKYVKAMVEAWR</sequence>
<evidence type="ECO:0000313" key="5">
    <source>
        <dbReference type="EMBL" id="SMP16977.1"/>
    </source>
</evidence>
<feature type="repeat" description="Lumazine-binding" evidence="3">
    <location>
        <begin position="95"/>
        <end position="192"/>
    </location>
</feature>
<feature type="domain" description="Lumazine-binding" evidence="4">
    <location>
        <begin position="95"/>
        <end position="192"/>
    </location>
</feature>
<dbReference type="Proteomes" id="UP001157911">
    <property type="component" value="Unassembled WGS sequence"/>
</dbReference>
<dbReference type="EMBL" id="FXUB01000005">
    <property type="protein sequence ID" value="SMP16977.1"/>
    <property type="molecule type" value="Genomic_DNA"/>
</dbReference>
<gene>
    <name evidence="5" type="ORF">SAMN06265339_1508</name>
</gene>
<evidence type="ECO:0000256" key="1">
    <source>
        <dbReference type="ARBA" id="ARBA00022737"/>
    </source>
</evidence>
<dbReference type="InterPro" id="IPR001783">
    <property type="entry name" value="Lumazine-bd"/>
</dbReference>